<name>A0AAD4HHN8_9AGAM</name>
<evidence type="ECO:0000313" key="1">
    <source>
        <dbReference type="EMBL" id="KAG1896862.1"/>
    </source>
</evidence>
<keyword evidence="2" id="KW-1185">Reference proteome</keyword>
<sequence length="267" mass="29939">MSWLKAKDWASGVEYSSLFHSGLRAISLRSLIGTRTRAQSTAPISSPEKTKRRYSLSLSSCLLKRGFSTKSPPTSKSSLSPPCTEKCVRPRPSSMFVCSTNELCEPWGKGGSFFDNIYGHQKLIQDGTDGLPLPIMDLGDPFSSSPQSKSFYVNLGDPSPLPPKEESFLSLSNDIDTFYRPVRRERPLSAQTMPLPSCRFSGHYRRERRERIDPAWMLEESSPELEAQDDGENVDVTEVNLDGVSDWRQFHVDWLQNEPAVQLTSGI</sequence>
<organism evidence="1 2">
    <name type="scientific">Suillus fuscotomentosus</name>
    <dbReference type="NCBI Taxonomy" id="1912939"/>
    <lineage>
        <taxon>Eukaryota</taxon>
        <taxon>Fungi</taxon>
        <taxon>Dikarya</taxon>
        <taxon>Basidiomycota</taxon>
        <taxon>Agaricomycotina</taxon>
        <taxon>Agaricomycetes</taxon>
        <taxon>Agaricomycetidae</taxon>
        <taxon>Boletales</taxon>
        <taxon>Suillineae</taxon>
        <taxon>Suillaceae</taxon>
        <taxon>Suillus</taxon>
    </lineage>
</organism>
<dbReference type="GeneID" id="64666598"/>
<dbReference type="Proteomes" id="UP001195769">
    <property type="component" value="Unassembled WGS sequence"/>
</dbReference>
<protein>
    <submittedName>
        <fullName evidence="1">Uncharacterized protein</fullName>
    </submittedName>
</protein>
<dbReference type="EMBL" id="JABBWK010000051">
    <property type="protein sequence ID" value="KAG1896862.1"/>
    <property type="molecule type" value="Genomic_DNA"/>
</dbReference>
<reference evidence="1" key="1">
    <citation type="journal article" date="2020" name="New Phytol.">
        <title>Comparative genomics reveals dynamic genome evolution in host specialist ectomycorrhizal fungi.</title>
        <authorList>
            <person name="Lofgren L.A."/>
            <person name="Nguyen N.H."/>
            <person name="Vilgalys R."/>
            <person name="Ruytinx J."/>
            <person name="Liao H.L."/>
            <person name="Branco S."/>
            <person name="Kuo A."/>
            <person name="LaButti K."/>
            <person name="Lipzen A."/>
            <person name="Andreopoulos W."/>
            <person name="Pangilinan J."/>
            <person name="Riley R."/>
            <person name="Hundley H."/>
            <person name="Na H."/>
            <person name="Barry K."/>
            <person name="Grigoriev I.V."/>
            <person name="Stajich J.E."/>
            <person name="Kennedy P.G."/>
        </authorList>
    </citation>
    <scope>NUCLEOTIDE SEQUENCE</scope>
    <source>
        <strain evidence="1">FC203</strain>
    </source>
</reference>
<evidence type="ECO:0000313" key="2">
    <source>
        <dbReference type="Proteomes" id="UP001195769"/>
    </source>
</evidence>
<comment type="caution">
    <text evidence="1">The sequence shown here is derived from an EMBL/GenBank/DDBJ whole genome shotgun (WGS) entry which is preliminary data.</text>
</comment>
<proteinExistence type="predicted"/>
<dbReference type="AlphaFoldDB" id="A0AAD4HHN8"/>
<gene>
    <name evidence="1" type="ORF">F5891DRAFT_567522</name>
</gene>
<accession>A0AAD4HHN8</accession>
<dbReference type="RefSeq" id="XP_041222438.1">
    <property type="nucleotide sequence ID" value="XM_041372300.1"/>
</dbReference>